<proteinExistence type="predicted"/>
<evidence type="ECO:0008006" key="3">
    <source>
        <dbReference type="Google" id="ProtNLM"/>
    </source>
</evidence>
<accession>A0ABW7GYV8</accession>
<comment type="caution">
    <text evidence="1">The sequence shown here is derived from an EMBL/GenBank/DDBJ whole genome shotgun (WGS) entry which is preliminary data.</text>
</comment>
<organism evidence="1 2">
    <name type="scientific">Pelomonas baiyunensis</name>
    <dbReference type="NCBI Taxonomy" id="3299026"/>
    <lineage>
        <taxon>Bacteria</taxon>
        <taxon>Pseudomonadati</taxon>
        <taxon>Pseudomonadota</taxon>
        <taxon>Betaproteobacteria</taxon>
        <taxon>Burkholderiales</taxon>
        <taxon>Sphaerotilaceae</taxon>
        <taxon>Roseateles</taxon>
    </lineage>
</organism>
<reference evidence="1 2" key="1">
    <citation type="submission" date="2024-08" db="EMBL/GenBank/DDBJ databases">
        <authorList>
            <person name="Lu H."/>
        </authorList>
    </citation>
    <scope>NUCLEOTIDE SEQUENCE [LARGE SCALE GENOMIC DNA]</scope>
    <source>
        <strain evidence="1 2">BYS87W</strain>
    </source>
</reference>
<dbReference type="RefSeq" id="WP_394384519.1">
    <property type="nucleotide sequence ID" value="NZ_JBIGIB010000003.1"/>
</dbReference>
<evidence type="ECO:0000313" key="1">
    <source>
        <dbReference type="EMBL" id="MFG6467172.1"/>
    </source>
</evidence>
<dbReference type="EMBL" id="JBIGIB010000003">
    <property type="protein sequence ID" value="MFG6467172.1"/>
    <property type="molecule type" value="Genomic_DNA"/>
</dbReference>
<dbReference type="Proteomes" id="UP001606303">
    <property type="component" value="Unassembled WGS sequence"/>
</dbReference>
<keyword evidence="2" id="KW-1185">Reference proteome</keyword>
<sequence>MLVILNTAGQSIPFMAAMRADTRPMHVTDSSPAPGSLLGTLAAERGAFADAYSLPLPRPVALAEFVEAFYTSWLFKLERAVLALAGRRSTDALARAVAQGQAERLAVWTVQARTAHELLMHEDSGVTRSWFQVQPGPAGSTTLWFGSALMPRRRGPAGEPRFGWGFHALLGLHRAYSRALLRAAARRLSA</sequence>
<evidence type="ECO:0000313" key="2">
    <source>
        <dbReference type="Proteomes" id="UP001606303"/>
    </source>
</evidence>
<protein>
    <recommendedName>
        <fullName evidence="3">DUF2867 domain-containing protein</fullName>
    </recommendedName>
</protein>
<gene>
    <name evidence="1" type="ORF">ACG01O_11185</name>
</gene>
<name>A0ABW7GYV8_9BURK</name>